<dbReference type="AlphaFoldDB" id="A0A2I0L2Y4"/>
<evidence type="ECO:0000313" key="3">
    <source>
        <dbReference type="Proteomes" id="UP000233551"/>
    </source>
</evidence>
<feature type="coiled-coil region" evidence="1">
    <location>
        <begin position="34"/>
        <end position="90"/>
    </location>
</feature>
<comment type="caution">
    <text evidence="2">The sequence shown here is derived from an EMBL/GenBank/DDBJ whole genome shotgun (WGS) entry which is preliminary data.</text>
</comment>
<keyword evidence="3" id="KW-1185">Reference proteome</keyword>
<sequence>MTVTVEEKETDSSILKLLIMTVTVEEKETDSSILKLLKEKVEEVQQNLETTIVKLRDEVCCIGVELQQKHADLETTIVKLRDKVRELQEKESLIGQLKITKKNMECLKSAKMARPFGLEMD</sequence>
<proteinExistence type="predicted"/>
<name>A0A2I0L2Y4_PUNGR</name>
<evidence type="ECO:0000313" key="2">
    <source>
        <dbReference type="EMBL" id="PKI75067.1"/>
    </source>
</evidence>
<organism evidence="2 3">
    <name type="scientific">Punica granatum</name>
    <name type="common">Pomegranate</name>
    <dbReference type="NCBI Taxonomy" id="22663"/>
    <lineage>
        <taxon>Eukaryota</taxon>
        <taxon>Viridiplantae</taxon>
        <taxon>Streptophyta</taxon>
        <taxon>Embryophyta</taxon>
        <taxon>Tracheophyta</taxon>
        <taxon>Spermatophyta</taxon>
        <taxon>Magnoliopsida</taxon>
        <taxon>eudicotyledons</taxon>
        <taxon>Gunneridae</taxon>
        <taxon>Pentapetalae</taxon>
        <taxon>rosids</taxon>
        <taxon>malvids</taxon>
        <taxon>Myrtales</taxon>
        <taxon>Lythraceae</taxon>
        <taxon>Punica</taxon>
    </lineage>
</organism>
<protein>
    <submittedName>
        <fullName evidence="2">Uncharacterized protein</fullName>
    </submittedName>
</protein>
<reference evidence="2 3" key="1">
    <citation type="submission" date="2017-11" db="EMBL/GenBank/DDBJ databases">
        <title>De-novo sequencing of pomegranate (Punica granatum L.) genome.</title>
        <authorList>
            <person name="Akparov Z."/>
            <person name="Amiraslanov A."/>
            <person name="Hajiyeva S."/>
            <person name="Abbasov M."/>
            <person name="Kaur K."/>
            <person name="Hamwieh A."/>
            <person name="Solovyev V."/>
            <person name="Salamov A."/>
            <person name="Braich B."/>
            <person name="Kosarev P."/>
            <person name="Mahmoud A."/>
            <person name="Hajiyev E."/>
            <person name="Babayeva S."/>
            <person name="Izzatullayeva V."/>
            <person name="Mammadov A."/>
            <person name="Mammadov A."/>
            <person name="Sharifova S."/>
            <person name="Ojaghi J."/>
            <person name="Eynullazada K."/>
            <person name="Bayramov B."/>
            <person name="Abdulazimova A."/>
            <person name="Shahmuradov I."/>
        </authorList>
    </citation>
    <scope>NUCLEOTIDE SEQUENCE [LARGE SCALE GENOMIC DNA]</scope>
    <source>
        <strain evidence="3">cv. AG2017</strain>
        <tissue evidence="2">Leaf</tissue>
    </source>
</reference>
<accession>A0A2I0L2Y4</accession>
<dbReference type="Proteomes" id="UP000233551">
    <property type="component" value="Unassembled WGS sequence"/>
</dbReference>
<keyword evidence="1" id="KW-0175">Coiled coil</keyword>
<dbReference type="EMBL" id="PGOL01000186">
    <property type="protein sequence ID" value="PKI75067.1"/>
    <property type="molecule type" value="Genomic_DNA"/>
</dbReference>
<gene>
    <name evidence="2" type="ORF">CRG98_004541</name>
</gene>
<evidence type="ECO:0000256" key="1">
    <source>
        <dbReference type="SAM" id="Coils"/>
    </source>
</evidence>